<accession>A0A8J3F6S2</accession>
<organism evidence="2 3">
    <name type="scientific">Oxalicibacterium solurbis</name>
    <dbReference type="NCBI Taxonomy" id="69280"/>
    <lineage>
        <taxon>Bacteria</taxon>
        <taxon>Pseudomonadati</taxon>
        <taxon>Pseudomonadota</taxon>
        <taxon>Betaproteobacteria</taxon>
        <taxon>Burkholderiales</taxon>
        <taxon>Oxalobacteraceae</taxon>
        <taxon>Oxalicibacterium</taxon>
    </lineage>
</organism>
<keyword evidence="1" id="KW-0472">Membrane</keyword>
<sequence>MTADRDEESAMPESIVSGRVARLRMISGLLQGIILYALYWSARHTGWPAAHPYLFVPLVTVFLLVPALFISGLGHLGNRRLAIWMIVATAICALLAMHDVWRNMDIPSGWSLTGIKPAGYPFSWWLLLFLAIGFYIAHALVLAGAADRRRIARYPAYFEASWKLCIQIKFSLLFIGVLWLILWLGSALFMLVKLDFLRHLLTRPWFSVTVTAFAFAVALHVTDVRPGIVRGIRGLLLVLMSWLLPVATLIVGGFVVSLPFVGLEPLWATRHATSVLLGATAVLILLINATFQGGELGPRIVRVLRIVARIACLLLLPMVVIAVYSLSLRVQQYGWTADRVIAAASLLVAACYACGYLWAAVQRDTWLAGIAPTNIATAFVILAMLIVLFSPFGDPARLSVSSQMARLESGKIAAAAFDYNYLRFEGKRYGKEALEVLKKTTAGIDAPAIRTQAETALNKKNRWDPNDGNPVADVTSRMKDITVWPKNETLPESFLQQQWNGTTNVPDCLRFRNRHCNAYLKDVNRDGHTDILLRNDNRYSEIAIFTQDTTDGRWSKSAVIFGARCKDMTEALQSGDYRLVEPAWQDLEIDGRRLHIQPSEKDNLRCAEDHR</sequence>
<feature type="transmembrane region" description="Helical" evidence="1">
    <location>
        <begin position="234"/>
        <end position="260"/>
    </location>
</feature>
<feature type="transmembrane region" description="Helical" evidence="1">
    <location>
        <begin position="81"/>
        <end position="102"/>
    </location>
</feature>
<dbReference type="InterPro" id="IPR025291">
    <property type="entry name" value="DUF4153"/>
</dbReference>
<evidence type="ECO:0000313" key="3">
    <source>
        <dbReference type="Proteomes" id="UP000627205"/>
    </source>
</evidence>
<feature type="transmembrane region" description="Helical" evidence="1">
    <location>
        <begin position="366"/>
        <end position="389"/>
    </location>
</feature>
<protein>
    <submittedName>
        <fullName evidence="2">DUF4153 domain-containing protein</fullName>
    </submittedName>
</protein>
<name>A0A8J3F6S2_9BURK</name>
<feature type="transmembrane region" description="Helical" evidence="1">
    <location>
        <begin position="170"/>
        <end position="192"/>
    </location>
</feature>
<feature type="transmembrane region" description="Helical" evidence="1">
    <location>
        <begin position="21"/>
        <end position="42"/>
    </location>
</feature>
<gene>
    <name evidence="2" type="ORF">GCM10011430_23120</name>
</gene>
<feature type="transmembrane region" description="Helical" evidence="1">
    <location>
        <begin position="122"/>
        <end position="143"/>
    </location>
</feature>
<feature type="transmembrane region" description="Helical" evidence="1">
    <location>
        <begin position="303"/>
        <end position="328"/>
    </location>
</feature>
<comment type="caution">
    <text evidence="2">The sequence shown here is derived from an EMBL/GenBank/DDBJ whole genome shotgun (WGS) entry which is preliminary data.</text>
</comment>
<keyword evidence="1" id="KW-0812">Transmembrane</keyword>
<keyword evidence="1" id="KW-1133">Transmembrane helix</keyword>
<evidence type="ECO:0000313" key="2">
    <source>
        <dbReference type="EMBL" id="GGI55138.1"/>
    </source>
</evidence>
<reference evidence="2" key="1">
    <citation type="journal article" date="2014" name="Int. J. Syst. Evol. Microbiol.">
        <title>Complete genome sequence of Corynebacterium casei LMG S-19264T (=DSM 44701T), isolated from a smear-ripened cheese.</title>
        <authorList>
            <consortium name="US DOE Joint Genome Institute (JGI-PGF)"/>
            <person name="Walter F."/>
            <person name="Albersmeier A."/>
            <person name="Kalinowski J."/>
            <person name="Ruckert C."/>
        </authorList>
    </citation>
    <scope>NUCLEOTIDE SEQUENCE</scope>
    <source>
        <strain evidence="2">CCM 7664</strain>
    </source>
</reference>
<dbReference type="AlphaFoldDB" id="A0A8J3F6S2"/>
<reference evidence="2" key="2">
    <citation type="submission" date="2020-09" db="EMBL/GenBank/DDBJ databases">
        <authorList>
            <person name="Sun Q."/>
            <person name="Sedlacek I."/>
        </authorList>
    </citation>
    <scope>NUCLEOTIDE SEQUENCE</scope>
    <source>
        <strain evidence="2">CCM 7664</strain>
    </source>
</reference>
<dbReference type="Pfam" id="PF13687">
    <property type="entry name" value="DUF4153"/>
    <property type="match status" value="1"/>
</dbReference>
<evidence type="ECO:0000256" key="1">
    <source>
        <dbReference type="SAM" id="Phobius"/>
    </source>
</evidence>
<proteinExistence type="predicted"/>
<feature type="transmembrane region" description="Helical" evidence="1">
    <location>
        <begin position="54"/>
        <end position="74"/>
    </location>
</feature>
<dbReference type="Proteomes" id="UP000627205">
    <property type="component" value="Unassembled WGS sequence"/>
</dbReference>
<feature type="transmembrane region" description="Helical" evidence="1">
    <location>
        <begin position="272"/>
        <end position="291"/>
    </location>
</feature>
<feature type="transmembrane region" description="Helical" evidence="1">
    <location>
        <begin position="204"/>
        <end position="222"/>
    </location>
</feature>
<keyword evidence="3" id="KW-1185">Reference proteome</keyword>
<dbReference type="EMBL" id="BMDP01000003">
    <property type="protein sequence ID" value="GGI55138.1"/>
    <property type="molecule type" value="Genomic_DNA"/>
</dbReference>
<dbReference type="RefSeq" id="WP_188421894.1">
    <property type="nucleotide sequence ID" value="NZ_BMDP01000003.1"/>
</dbReference>
<feature type="transmembrane region" description="Helical" evidence="1">
    <location>
        <begin position="340"/>
        <end position="359"/>
    </location>
</feature>